<keyword evidence="3" id="KW-0547">Nucleotide-binding</keyword>
<feature type="domain" description="ABC transporter" evidence="5">
    <location>
        <begin position="285"/>
        <end position="520"/>
    </location>
</feature>
<accession>A0ABP7BYG3</accession>
<dbReference type="Pfam" id="PF00005">
    <property type="entry name" value="ABC_tran"/>
    <property type="match status" value="2"/>
</dbReference>
<dbReference type="EMBL" id="BAAAZP010000074">
    <property type="protein sequence ID" value="GAA3670600.1"/>
    <property type="molecule type" value="Genomic_DNA"/>
</dbReference>
<dbReference type="Proteomes" id="UP001500902">
    <property type="component" value="Unassembled WGS sequence"/>
</dbReference>
<evidence type="ECO:0000256" key="2">
    <source>
        <dbReference type="ARBA" id="ARBA00022448"/>
    </source>
</evidence>
<dbReference type="InterPro" id="IPR013563">
    <property type="entry name" value="Oligopep_ABC_C"/>
</dbReference>
<dbReference type="InterPro" id="IPR027417">
    <property type="entry name" value="P-loop_NTPase"/>
</dbReference>
<gene>
    <name evidence="6" type="ORF">GCM10022224_038550</name>
</gene>
<dbReference type="InterPro" id="IPR017871">
    <property type="entry name" value="ABC_transporter-like_CS"/>
</dbReference>
<proteinExistence type="inferred from homology"/>
<dbReference type="RefSeq" id="WP_344879291.1">
    <property type="nucleotide sequence ID" value="NZ_BAAAZP010000074.1"/>
</dbReference>
<dbReference type="Pfam" id="PF08352">
    <property type="entry name" value="oligo_HPY"/>
    <property type="match status" value="2"/>
</dbReference>
<reference evidence="7" key="1">
    <citation type="journal article" date="2019" name="Int. J. Syst. Evol. Microbiol.">
        <title>The Global Catalogue of Microorganisms (GCM) 10K type strain sequencing project: providing services to taxonomists for standard genome sequencing and annotation.</title>
        <authorList>
            <consortium name="The Broad Institute Genomics Platform"/>
            <consortium name="The Broad Institute Genome Sequencing Center for Infectious Disease"/>
            <person name="Wu L."/>
            <person name="Ma J."/>
        </authorList>
    </citation>
    <scope>NUCLEOTIDE SEQUENCE [LARGE SCALE GENOMIC DNA]</scope>
    <source>
        <strain evidence="7">JCM 16904</strain>
    </source>
</reference>
<dbReference type="InterPro" id="IPR003593">
    <property type="entry name" value="AAA+_ATPase"/>
</dbReference>
<organism evidence="6 7">
    <name type="scientific">Nonomuraea antimicrobica</name>
    <dbReference type="NCBI Taxonomy" id="561173"/>
    <lineage>
        <taxon>Bacteria</taxon>
        <taxon>Bacillati</taxon>
        <taxon>Actinomycetota</taxon>
        <taxon>Actinomycetes</taxon>
        <taxon>Streptosporangiales</taxon>
        <taxon>Streptosporangiaceae</taxon>
        <taxon>Nonomuraea</taxon>
    </lineage>
</organism>
<comment type="similarity">
    <text evidence="1">Belongs to the ABC transporter superfamily.</text>
</comment>
<dbReference type="InterPro" id="IPR050319">
    <property type="entry name" value="ABC_transp_ATP-bind"/>
</dbReference>
<dbReference type="InterPro" id="IPR003439">
    <property type="entry name" value="ABC_transporter-like_ATP-bd"/>
</dbReference>
<name>A0ABP7BYG3_9ACTN</name>
<dbReference type="SMART" id="SM00382">
    <property type="entry name" value="AAA"/>
    <property type="match status" value="2"/>
</dbReference>
<evidence type="ECO:0000313" key="7">
    <source>
        <dbReference type="Proteomes" id="UP001500902"/>
    </source>
</evidence>
<keyword evidence="7" id="KW-1185">Reference proteome</keyword>
<feature type="domain" description="ABC transporter" evidence="5">
    <location>
        <begin position="9"/>
        <end position="254"/>
    </location>
</feature>
<evidence type="ECO:0000259" key="5">
    <source>
        <dbReference type="PROSITE" id="PS50893"/>
    </source>
</evidence>
<dbReference type="PANTHER" id="PTHR43776">
    <property type="entry name" value="TRANSPORT ATP-BINDING PROTEIN"/>
    <property type="match status" value="1"/>
</dbReference>
<keyword evidence="4 6" id="KW-0067">ATP-binding</keyword>
<dbReference type="NCBIfam" id="NF007739">
    <property type="entry name" value="PRK10419.1"/>
    <property type="match status" value="2"/>
</dbReference>
<comment type="caution">
    <text evidence="6">The sequence shown here is derived from an EMBL/GenBank/DDBJ whole genome shotgun (WGS) entry which is preliminary data.</text>
</comment>
<keyword evidence="2" id="KW-0813">Transport</keyword>
<dbReference type="Gene3D" id="3.40.50.300">
    <property type="entry name" value="P-loop containing nucleotide triphosphate hydrolases"/>
    <property type="match status" value="2"/>
</dbReference>
<dbReference type="SUPFAM" id="SSF52540">
    <property type="entry name" value="P-loop containing nucleoside triphosphate hydrolases"/>
    <property type="match status" value="2"/>
</dbReference>
<evidence type="ECO:0000256" key="1">
    <source>
        <dbReference type="ARBA" id="ARBA00005417"/>
    </source>
</evidence>
<dbReference type="GO" id="GO:0005524">
    <property type="term" value="F:ATP binding"/>
    <property type="evidence" value="ECO:0007669"/>
    <property type="project" value="UniProtKB-KW"/>
</dbReference>
<evidence type="ECO:0000256" key="4">
    <source>
        <dbReference type="ARBA" id="ARBA00022840"/>
    </source>
</evidence>
<protein>
    <submittedName>
        <fullName evidence="6">ABC transporter ATP-binding protein</fullName>
    </submittedName>
</protein>
<evidence type="ECO:0000256" key="3">
    <source>
        <dbReference type="ARBA" id="ARBA00022741"/>
    </source>
</evidence>
<dbReference type="NCBIfam" id="NF008453">
    <property type="entry name" value="PRK11308.1"/>
    <property type="match status" value="2"/>
</dbReference>
<dbReference type="PANTHER" id="PTHR43776:SF7">
    <property type="entry name" value="D,D-DIPEPTIDE TRANSPORT ATP-BINDING PROTEIN DDPF-RELATED"/>
    <property type="match status" value="1"/>
</dbReference>
<evidence type="ECO:0000313" key="6">
    <source>
        <dbReference type="EMBL" id="GAA3670600.1"/>
    </source>
</evidence>
<dbReference type="CDD" id="cd03257">
    <property type="entry name" value="ABC_NikE_OppD_transporters"/>
    <property type="match status" value="2"/>
</dbReference>
<sequence length="537" mass="57296">MTSLVTPLVTVENLRVSFGDTEVVHGVSLSIARGECVAIVGESGSGKSVTARALLGLAGPGSSVRASAFRVSGRDALAFAPGDWRRLRGRFAGLVLQDALVSLDPLRTVGAEIAEVLAVHDVVARARRADRVLDLLDAVGVPEPELRARQHPHQLSGGLRQRALIASAIAANPELIIADEPTTALDVTVQAQILRLLAERKAAGTALLLISHDLAVVASIADRILVMKDGQIVEEGPAREVLAAPAHDYTCALLSAVPSAASRGTRLTSGAPRSRPAPDLSARVLAGAGLTRSYGPRRVNDDVSFTLHEGETLGVVGESGSGKTTLARLALGLLEPDTGQVTLHGRPWSHLRERERRPLRPRIQLISQNPLDSFDPRHTVGRLVAEPLRLPRTERHARVLDLLARVGLPPETAARRPRELSGGQRQRVAIARALGPRPDVLVCDEPVSALDVSIQAQVLDLLADLQAEYGTAMLFISHDLGVVHHVADRVLVMKDGRVVEEGGVGEVFTRPRHRYTRELVAAVPSMESIGGGLSQRL</sequence>
<dbReference type="PROSITE" id="PS50893">
    <property type="entry name" value="ABC_TRANSPORTER_2"/>
    <property type="match status" value="2"/>
</dbReference>
<dbReference type="PROSITE" id="PS00211">
    <property type="entry name" value="ABC_TRANSPORTER_1"/>
    <property type="match status" value="1"/>
</dbReference>